<dbReference type="SUPFAM" id="SSF48008">
    <property type="entry name" value="GntR ligand-binding domain-like"/>
    <property type="match status" value="1"/>
</dbReference>
<dbReference type="Proteomes" id="UP000721236">
    <property type="component" value="Unassembled WGS sequence"/>
</dbReference>
<evidence type="ECO:0000313" key="6">
    <source>
        <dbReference type="Proteomes" id="UP000721236"/>
    </source>
</evidence>
<gene>
    <name evidence="5" type="primary">nanR_3</name>
    <name evidence="5" type="ORF">LMG21510_03924</name>
</gene>
<evidence type="ECO:0000256" key="2">
    <source>
        <dbReference type="ARBA" id="ARBA00023125"/>
    </source>
</evidence>
<dbReference type="CDD" id="cd07377">
    <property type="entry name" value="WHTH_GntR"/>
    <property type="match status" value="1"/>
</dbReference>
<dbReference type="SUPFAM" id="SSF46785">
    <property type="entry name" value="Winged helix' DNA-binding domain"/>
    <property type="match status" value="1"/>
</dbReference>
<name>A0ABM8XI90_9BURK</name>
<evidence type="ECO:0000256" key="3">
    <source>
        <dbReference type="ARBA" id="ARBA00023163"/>
    </source>
</evidence>
<proteinExistence type="predicted"/>
<dbReference type="Gene3D" id="1.10.10.10">
    <property type="entry name" value="Winged helix-like DNA-binding domain superfamily/Winged helix DNA-binding domain"/>
    <property type="match status" value="1"/>
</dbReference>
<keyword evidence="3" id="KW-0804">Transcription</keyword>
<protein>
    <submittedName>
        <fullName evidence="5">HTH-type transcriptional repressor NanR</fullName>
    </submittedName>
</protein>
<keyword evidence="6" id="KW-1185">Reference proteome</keyword>
<reference evidence="5 6" key="1">
    <citation type="submission" date="2021-08" db="EMBL/GenBank/DDBJ databases">
        <authorList>
            <person name="Peeters C."/>
        </authorList>
    </citation>
    <scope>NUCLEOTIDE SEQUENCE [LARGE SCALE GENOMIC DNA]</scope>
    <source>
        <strain evidence="5 6">LMG 21510</strain>
    </source>
</reference>
<comment type="caution">
    <text evidence="5">The sequence shown here is derived from an EMBL/GenBank/DDBJ whole genome shotgun (WGS) entry which is preliminary data.</text>
</comment>
<organism evidence="5 6">
    <name type="scientific">Cupriavidus respiraculi</name>
    <dbReference type="NCBI Taxonomy" id="195930"/>
    <lineage>
        <taxon>Bacteria</taxon>
        <taxon>Pseudomonadati</taxon>
        <taxon>Pseudomonadota</taxon>
        <taxon>Betaproteobacteria</taxon>
        <taxon>Burkholderiales</taxon>
        <taxon>Burkholderiaceae</taxon>
        <taxon>Cupriavidus</taxon>
    </lineage>
</organism>
<dbReference type="Pfam" id="PF00392">
    <property type="entry name" value="GntR"/>
    <property type="match status" value="1"/>
</dbReference>
<evidence type="ECO:0000313" key="5">
    <source>
        <dbReference type="EMBL" id="CAG9179881.1"/>
    </source>
</evidence>
<accession>A0ABM8XI90</accession>
<dbReference type="InterPro" id="IPR036390">
    <property type="entry name" value="WH_DNA-bd_sf"/>
</dbReference>
<dbReference type="PRINTS" id="PR00035">
    <property type="entry name" value="HTHGNTR"/>
</dbReference>
<keyword evidence="2" id="KW-0238">DNA-binding</keyword>
<dbReference type="Pfam" id="PF07729">
    <property type="entry name" value="FCD"/>
    <property type="match status" value="1"/>
</dbReference>
<dbReference type="PROSITE" id="PS50949">
    <property type="entry name" value="HTH_GNTR"/>
    <property type="match status" value="1"/>
</dbReference>
<dbReference type="PANTHER" id="PTHR43537:SF5">
    <property type="entry name" value="UXU OPERON TRANSCRIPTIONAL REGULATOR"/>
    <property type="match status" value="1"/>
</dbReference>
<dbReference type="SMART" id="SM00895">
    <property type="entry name" value="FCD"/>
    <property type="match status" value="1"/>
</dbReference>
<evidence type="ECO:0000259" key="4">
    <source>
        <dbReference type="PROSITE" id="PS50949"/>
    </source>
</evidence>
<dbReference type="InterPro" id="IPR008920">
    <property type="entry name" value="TF_FadR/GntR_C"/>
</dbReference>
<sequence>MNWVPNFALMVYHGAHGSDRPLPRGRSTTQQSDALISMRPATSAPTSPPTIEESAATDRSYLSLAGQVRALIASGEFSPGMRLPSERTLAERFGVSRTLVREAIIALEVQGMVEVRVGSGIYVCAAPGAAAAPDPFALAWRPGPIETLRARVLIEGEVASLAAAERKDADLDRMFVALSRMREHMHDKQANEAADRQFHLCLAESTGNQVLSHMVAALWDSARGDPLWRKIEEHFHTTSLREATQEDHQKIFAAVMERDAHGARAAMRGHLERVIGEFTQAWR</sequence>
<dbReference type="SMART" id="SM00345">
    <property type="entry name" value="HTH_GNTR"/>
    <property type="match status" value="1"/>
</dbReference>
<evidence type="ECO:0000256" key="1">
    <source>
        <dbReference type="ARBA" id="ARBA00023015"/>
    </source>
</evidence>
<dbReference type="InterPro" id="IPR036388">
    <property type="entry name" value="WH-like_DNA-bd_sf"/>
</dbReference>
<dbReference type="Gene3D" id="1.20.120.530">
    <property type="entry name" value="GntR ligand-binding domain-like"/>
    <property type="match status" value="1"/>
</dbReference>
<keyword evidence="1" id="KW-0805">Transcription regulation</keyword>
<dbReference type="EMBL" id="CAJZAH010000004">
    <property type="protein sequence ID" value="CAG9179881.1"/>
    <property type="molecule type" value="Genomic_DNA"/>
</dbReference>
<dbReference type="InterPro" id="IPR000524">
    <property type="entry name" value="Tscrpt_reg_HTH_GntR"/>
</dbReference>
<dbReference type="PANTHER" id="PTHR43537">
    <property type="entry name" value="TRANSCRIPTIONAL REGULATOR, GNTR FAMILY"/>
    <property type="match status" value="1"/>
</dbReference>
<feature type="domain" description="HTH gntR-type" evidence="4">
    <location>
        <begin position="58"/>
        <end position="126"/>
    </location>
</feature>
<dbReference type="InterPro" id="IPR011711">
    <property type="entry name" value="GntR_C"/>
</dbReference>